<accession>A0A8H3DFH4</accession>
<name>A0A8H3DFH4_9AGAM</name>
<proteinExistence type="predicted"/>
<comment type="caution">
    <text evidence="1">The sequence shown here is derived from an EMBL/GenBank/DDBJ whole genome shotgun (WGS) entry which is preliminary data.</text>
</comment>
<dbReference type="AlphaFoldDB" id="A0A8H3DFH4"/>
<organism evidence="1 2">
    <name type="scientific">Rhizoctonia solani</name>
    <dbReference type="NCBI Taxonomy" id="456999"/>
    <lineage>
        <taxon>Eukaryota</taxon>
        <taxon>Fungi</taxon>
        <taxon>Dikarya</taxon>
        <taxon>Basidiomycota</taxon>
        <taxon>Agaricomycotina</taxon>
        <taxon>Agaricomycetes</taxon>
        <taxon>Cantharellales</taxon>
        <taxon>Ceratobasidiaceae</taxon>
        <taxon>Rhizoctonia</taxon>
    </lineage>
</organism>
<protein>
    <recommendedName>
        <fullName evidence="3">MYND-type domain-containing protein</fullName>
    </recommendedName>
</protein>
<evidence type="ECO:0000313" key="2">
    <source>
        <dbReference type="Proteomes" id="UP000663861"/>
    </source>
</evidence>
<dbReference type="EMBL" id="CAJMWY010004207">
    <property type="protein sequence ID" value="CAE6523740.1"/>
    <property type="molecule type" value="Genomic_DNA"/>
</dbReference>
<gene>
    <name evidence="1" type="ORF">RDB_LOCUS160725</name>
</gene>
<evidence type="ECO:0008006" key="3">
    <source>
        <dbReference type="Google" id="ProtNLM"/>
    </source>
</evidence>
<dbReference type="Proteomes" id="UP000663861">
    <property type="component" value="Unassembled WGS sequence"/>
</dbReference>
<sequence length="582" mass="66685">MTDHDQVHPRWGRPLDQYVHSWNSHSCVKSGDWDARTEAEIRTRAMVAIAEVCTLDRESNSEHNTKVTISMLQAILELSKSPVTFAELGYPGLVDGCLRLMLRVKYFGITTPFIYEYGYLCFRILTLSLGVCFLQRTERFDATIARMREAPGTEPFLIFSEEVSRLVYSFLSDSEGADRCDWMLGLRDLKQFGPFQMLFTAFLGHTKLLSVLGHDQKHLSKALTSICSPGLSGVLCLLWRYVKLCQDRIIKDDDPDLILKFCMVYNRYCLVAPSYEDDVLILMYQRNSDWWTQAHQSFIDIEDEREKFLIYNGRLASTSSGWLSQPSVSLLPIMLQFLVSGIPDGVEDLLPQLLGLTIGRLWQARLSNESSGDRFLEVICHTMSFLGSAFYSLYEKSYSNHSVTSEIIDALVQSDMFDFLIQTLFLLPMRPSRSPPEEDPDAEFVRHAILLYQSASEIIPEELFQPKFRSLIPSARRYLCHAFQRTEMDNDCAISQERFDLMMHCITGIACHMGIDDELQDVNETWGFCVSAQCPDPQRRTPELFACGRCGTTFCSRRCQARDWVPSNSRGWHRMICGKVVQ</sequence>
<evidence type="ECO:0000313" key="1">
    <source>
        <dbReference type="EMBL" id="CAE6523740.1"/>
    </source>
</evidence>
<reference evidence="1" key="1">
    <citation type="submission" date="2021-01" db="EMBL/GenBank/DDBJ databases">
        <authorList>
            <person name="Kaushik A."/>
        </authorList>
    </citation>
    <scope>NUCLEOTIDE SEQUENCE</scope>
    <source>
        <strain evidence="1">AG4-RS23</strain>
    </source>
</reference>